<dbReference type="InterPro" id="IPR003810">
    <property type="entry name" value="Mntp/YtaF"/>
</dbReference>
<reference evidence="6 7" key="1">
    <citation type="submission" date="2016-01" db="EMBL/GenBank/DDBJ databases">
        <title>Characterization of the Clostridium difficile lineages that are prevalent in Hong Kong and China.</title>
        <authorList>
            <person name="Kwok J.S.-L."/>
            <person name="Lam W.-Y."/>
            <person name="Ip M."/>
            <person name="Chan T.-F."/>
            <person name="Hawkey P.M."/>
            <person name="Tsui S.K.-W."/>
        </authorList>
    </citation>
    <scope>NUCLEOTIDE SEQUENCE [LARGE SCALE GENOMIC DNA]</scope>
    <source>
        <strain evidence="6 7">300064</strain>
    </source>
</reference>
<keyword evidence="3 5" id="KW-1133">Transmembrane helix</keyword>
<evidence type="ECO:0000313" key="6">
    <source>
        <dbReference type="EMBL" id="PPV13025.1"/>
    </source>
</evidence>
<dbReference type="PANTHER" id="PTHR35529:SF2">
    <property type="entry name" value="SPORULATION PROTEIN YTAF-RELATED"/>
    <property type="match status" value="1"/>
</dbReference>
<protein>
    <recommendedName>
        <fullName evidence="8">Sporulation membrane protein YtaF</fullName>
    </recommendedName>
</protein>
<keyword evidence="2 5" id="KW-0812">Transmembrane</keyword>
<dbReference type="AlphaFoldDB" id="A0A2S7F7Q6"/>
<proteinExistence type="predicted"/>
<evidence type="ECO:0000256" key="1">
    <source>
        <dbReference type="ARBA" id="ARBA00022475"/>
    </source>
</evidence>
<keyword evidence="1" id="KW-1003">Cell membrane</keyword>
<dbReference type="RefSeq" id="WP_027636017.1">
    <property type="nucleotide sequence ID" value="NZ_CAVLFH010000001.1"/>
</dbReference>
<feature type="transmembrane region" description="Helical" evidence="5">
    <location>
        <begin position="155"/>
        <end position="173"/>
    </location>
</feature>
<feature type="transmembrane region" description="Helical" evidence="5">
    <location>
        <begin position="33"/>
        <end position="53"/>
    </location>
</feature>
<evidence type="ECO:0008006" key="8">
    <source>
        <dbReference type="Google" id="ProtNLM"/>
    </source>
</evidence>
<name>A0A2S7F7Q6_CLOBU</name>
<evidence type="ECO:0000256" key="4">
    <source>
        <dbReference type="ARBA" id="ARBA00023136"/>
    </source>
</evidence>
<feature type="transmembrane region" description="Helical" evidence="5">
    <location>
        <begin position="185"/>
        <end position="202"/>
    </location>
</feature>
<sequence length="203" mass="23256">MNFLSALLLSIAINIDTLKISFSSKNDNSVPLNLKILFASIVTTFITFLAFCFGKIIDIYFTHSLSNIFGSVLLGFVGLYYLIEHIRIQKDNEGYDTSFYVNNFKKQKNLIELDNPYISSDSFKNLFNISIALSLNNIWSSIAGSLTNINLPLTILFNFLICIFFYIAGNFIYNKKFIKYIKTNHYLITSILLIILSVFESFH</sequence>
<keyword evidence="4 5" id="KW-0472">Membrane</keyword>
<evidence type="ECO:0000256" key="2">
    <source>
        <dbReference type="ARBA" id="ARBA00022692"/>
    </source>
</evidence>
<evidence type="ECO:0000313" key="7">
    <source>
        <dbReference type="Proteomes" id="UP000238081"/>
    </source>
</evidence>
<organism evidence="6 7">
    <name type="scientific">Clostridium butyricum</name>
    <dbReference type="NCBI Taxonomy" id="1492"/>
    <lineage>
        <taxon>Bacteria</taxon>
        <taxon>Bacillati</taxon>
        <taxon>Bacillota</taxon>
        <taxon>Clostridia</taxon>
        <taxon>Eubacteriales</taxon>
        <taxon>Clostridiaceae</taxon>
        <taxon>Clostridium</taxon>
    </lineage>
</organism>
<gene>
    <name evidence="6" type="ORF">AWN73_04505</name>
</gene>
<evidence type="ECO:0000256" key="3">
    <source>
        <dbReference type="ARBA" id="ARBA00022989"/>
    </source>
</evidence>
<comment type="caution">
    <text evidence="6">The sequence shown here is derived from an EMBL/GenBank/DDBJ whole genome shotgun (WGS) entry which is preliminary data.</text>
</comment>
<evidence type="ECO:0000256" key="5">
    <source>
        <dbReference type="SAM" id="Phobius"/>
    </source>
</evidence>
<dbReference type="PANTHER" id="PTHR35529">
    <property type="entry name" value="MANGANESE EFFLUX PUMP MNTP-RELATED"/>
    <property type="match status" value="1"/>
</dbReference>
<dbReference type="EMBL" id="LRDH01000129">
    <property type="protein sequence ID" value="PPV13025.1"/>
    <property type="molecule type" value="Genomic_DNA"/>
</dbReference>
<dbReference type="Proteomes" id="UP000238081">
    <property type="component" value="Unassembled WGS sequence"/>
</dbReference>
<accession>A0A2S7F7Q6</accession>
<feature type="transmembrane region" description="Helical" evidence="5">
    <location>
        <begin position="65"/>
        <end position="83"/>
    </location>
</feature>